<reference evidence="1 2" key="1">
    <citation type="submission" date="2019-04" db="EMBL/GenBank/DDBJ databases">
        <title>Friends and foes A comparative genomics studyof 23 Aspergillus species from section Flavi.</title>
        <authorList>
            <consortium name="DOE Joint Genome Institute"/>
            <person name="Kjaerbolling I."/>
            <person name="Vesth T."/>
            <person name="Frisvad J.C."/>
            <person name="Nybo J.L."/>
            <person name="Theobald S."/>
            <person name="Kildgaard S."/>
            <person name="Isbrandt T."/>
            <person name="Kuo A."/>
            <person name="Sato A."/>
            <person name="Lyhne E.K."/>
            <person name="Kogle M.E."/>
            <person name="Wiebenga A."/>
            <person name="Kun R.S."/>
            <person name="Lubbers R.J."/>
            <person name="Makela M.R."/>
            <person name="Barry K."/>
            <person name="Chovatia M."/>
            <person name="Clum A."/>
            <person name="Daum C."/>
            <person name="Haridas S."/>
            <person name="He G."/>
            <person name="LaButti K."/>
            <person name="Lipzen A."/>
            <person name="Mondo S."/>
            <person name="Riley R."/>
            <person name="Salamov A."/>
            <person name="Simmons B.A."/>
            <person name="Magnuson J.K."/>
            <person name="Henrissat B."/>
            <person name="Mortensen U.H."/>
            <person name="Larsen T.O."/>
            <person name="Devries R.P."/>
            <person name="Grigoriev I.V."/>
            <person name="Machida M."/>
            <person name="Baker S.E."/>
            <person name="Andersen M.R."/>
        </authorList>
    </citation>
    <scope>NUCLEOTIDE SEQUENCE [LARGE SCALE GENOMIC DNA]</scope>
    <source>
        <strain evidence="1 2">IBT 29228</strain>
    </source>
</reference>
<protein>
    <submittedName>
        <fullName evidence="1">S-adenosyl-L-methionine-dependent methyltransferase</fullName>
    </submittedName>
</protein>
<dbReference type="SUPFAM" id="SSF53335">
    <property type="entry name" value="S-adenosyl-L-methionine-dependent methyltransferases"/>
    <property type="match status" value="1"/>
</dbReference>
<dbReference type="EMBL" id="ML736246">
    <property type="protein sequence ID" value="KAE8376118.1"/>
    <property type="molecule type" value="Genomic_DNA"/>
</dbReference>
<proteinExistence type="predicted"/>
<keyword evidence="1" id="KW-0808">Transferase</keyword>
<accession>A0A5N7B4M9</accession>
<evidence type="ECO:0000313" key="2">
    <source>
        <dbReference type="Proteomes" id="UP000326198"/>
    </source>
</evidence>
<dbReference type="Proteomes" id="UP000326198">
    <property type="component" value="Unassembled WGS sequence"/>
</dbReference>
<evidence type="ECO:0000313" key="1">
    <source>
        <dbReference type="EMBL" id="KAE8376118.1"/>
    </source>
</evidence>
<gene>
    <name evidence="1" type="ORF">BDV26DRAFT_294350</name>
</gene>
<dbReference type="Gene3D" id="3.40.50.150">
    <property type="entry name" value="Vaccinia Virus protein VP39"/>
    <property type="match status" value="1"/>
</dbReference>
<dbReference type="OrthoDB" id="2013972at2759"/>
<keyword evidence="1" id="KW-0489">Methyltransferase</keyword>
<sequence length="377" mass="42332">MSRLTQADSDGNTRLPIIEVDLEVGTLLELLVVEVNENNLKSSFKRPRITAPHMVKNCQLTPPPSPPLHSNIDMKIADVTMVIATASLGPNDEQESDRLDMLHEMLLVMMDRKLFLAPIESSPERVLNLGAGTGIWVMNFADNHPPAEVVGMDLSPIQPQLCAFNFRVIEPADPKGLQCPPPPPNARFLVDDFEEDWVYQGQFDLIHSRYLAGAVHDAWGFWDVDVYSEDGSIKGTSVEKYYSVVCSSFTKAGFIISPGPHLGEWLREAGFKEIHVQKYRAPVGGWPKAKYYKTIGVWNLLQAETGFEAGAMAVLTRFEGWSQEEVNHLVSGARKDIRNPDVHPLADFYVVYGRKPKPPRHNLVELSTPLWQVHDRR</sequence>
<dbReference type="Pfam" id="PF13489">
    <property type="entry name" value="Methyltransf_23"/>
    <property type="match status" value="1"/>
</dbReference>
<dbReference type="GO" id="GO:0008168">
    <property type="term" value="F:methyltransferase activity"/>
    <property type="evidence" value="ECO:0007669"/>
    <property type="project" value="UniProtKB-KW"/>
</dbReference>
<name>A0A5N7B4M9_9EURO</name>
<dbReference type="InterPro" id="IPR029063">
    <property type="entry name" value="SAM-dependent_MTases_sf"/>
</dbReference>
<organism evidence="1 2">
    <name type="scientific">Aspergillus bertholletiae</name>
    <dbReference type="NCBI Taxonomy" id="1226010"/>
    <lineage>
        <taxon>Eukaryota</taxon>
        <taxon>Fungi</taxon>
        <taxon>Dikarya</taxon>
        <taxon>Ascomycota</taxon>
        <taxon>Pezizomycotina</taxon>
        <taxon>Eurotiomycetes</taxon>
        <taxon>Eurotiomycetidae</taxon>
        <taxon>Eurotiales</taxon>
        <taxon>Aspergillaceae</taxon>
        <taxon>Aspergillus</taxon>
        <taxon>Aspergillus subgen. Circumdati</taxon>
    </lineage>
</organism>
<dbReference type="AlphaFoldDB" id="A0A5N7B4M9"/>
<dbReference type="CDD" id="cd02440">
    <property type="entry name" value="AdoMet_MTases"/>
    <property type="match status" value="1"/>
</dbReference>
<dbReference type="GO" id="GO:0032259">
    <property type="term" value="P:methylation"/>
    <property type="evidence" value="ECO:0007669"/>
    <property type="project" value="UniProtKB-KW"/>
</dbReference>
<keyword evidence="2" id="KW-1185">Reference proteome</keyword>